<feature type="transmembrane region" description="Helical" evidence="1">
    <location>
        <begin position="125"/>
        <end position="144"/>
    </location>
</feature>
<reference evidence="2 3" key="1">
    <citation type="submission" date="2019-02" db="EMBL/GenBank/DDBJ databases">
        <title>Genomic Encyclopedia of Type Strains, Phase IV (KMG-IV): sequencing the most valuable type-strain genomes for metagenomic binning, comparative biology and taxonomic classification.</title>
        <authorList>
            <person name="Goeker M."/>
        </authorList>
    </citation>
    <scope>NUCLEOTIDE SEQUENCE [LARGE SCALE GENOMIC DNA]</scope>
    <source>
        <strain evidence="2 3">DSM 17196</strain>
    </source>
</reference>
<feature type="transmembrane region" description="Helical" evidence="1">
    <location>
        <begin position="49"/>
        <end position="68"/>
    </location>
</feature>
<keyword evidence="3" id="KW-1185">Reference proteome</keyword>
<keyword evidence="1" id="KW-1133">Transmembrane helix</keyword>
<comment type="caution">
    <text evidence="2">The sequence shown here is derived from an EMBL/GenBank/DDBJ whole genome shotgun (WGS) entry which is preliminary data.</text>
</comment>
<evidence type="ECO:0000256" key="1">
    <source>
        <dbReference type="SAM" id="Phobius"/>
    </source>
</evidence>
<organism evidence="2 3">
    <name type="scientific">Aquimarina brevivitae</name>
    <dbReference type="NCBI Taxonomy" id="323412"/>
    <lineage>
        <taxon>Bacteria</taxon>
        <taxon>Pseudomonadati</taxon>
        <taxon>Bacteroidota</taxon>
        <taxon>Flavobacteriia</taxon>
        <taxon>Flavobacteriales</taxon>
        <taxon>Flavobacteriaceae</taxon>
        <taxon>Aquimarina</taxon>
    </lineage>
</organism>
<gene>
    <name evidence="2" type="ORF">EV197_3298</name>
</gene>
<proteinExistence type="predicted"/>
<feature type="transmembrane region" description="Helical" evidence="1">
    <location>
        <begin position="5"/>
        <end position="22"/>
    </location>
</feature>
<sequence>MIKKIILGILAFGIGFGIALYTESFFREIIQDIFKWSTSDKIKFVGKNIYIFSDKTYCIALGIMPLILTLENLNKKPTEFLKNGIICLMVFGISLIGISAIDANIKVVECTACDDGIRKLHWNGINYGLIIGSSAIISIIPSLIRIIKRTKKASVQQHI</sequence>
<keyword evidence="1" id="KW-0472">Membrane</keyword>
<keyword evidence="1" id="KW-0812">Transmembrane</keyword>
<dbReference type="AlphaFoldDB" id="A0A4Q7NUL0"/>
<protein>
    <submittedName>
        <fullName evidence="2">Uncharacterized protein</fullName>
    </submittedName>
</protein>
<dbReference type="OrthoDB" id="977993at2"/>
<accession>A0A4Q7NUL0</accession>
<feature type="transmembrane region" description="Helical" evidence="1">
    <location>
        <begin position="80"/>
        <end position="101"/>
    </location>
</feature>
<dbReference type="EMBL" id="SGXE01000006">
    <property type="protein sequence ID" value="RZS90764.1"/>
    <property type="molecule type" value="Genomic_DNA"/>
</dbReference>
<dbReference type="RefSeq" id="WP_130287798.1">
    <property type="nucleotide sequence ID" value="NZ_SGXE01000006.1"/>
</dbReference>
<dbReference type="Proteomes" id="UP000292262">
    <property type="component" value="Unassembled WGS sequence"/>
</dbReference>
<evidence type="ECO:0000313" key="2">
    <source>
        <dbReference type="EMBL" id="RZS90764.1"/>
    </source>
</evidence>
<evidence type="ECO:0000313" key="3">
    <source>
        <dbReference type="Proteomes" id="UP000292262"/>
    </source>
</evidence>
<name>A0A4Q7NUL0_9FLAO</name>